<dbReference type="Gene3D" id="1.10.530.10">
    <property type="match status" value="1"/>
</dbReference>
<evidence type="ECO:0000313" key="7">
    <source>
        <dbReference type="Proteomes" id="UP000510822"/>
    </source>
</evidence>
<keyword evidence="2 3" id="KW-0732">Signal</keyword>
<gene>
    <name evidence="6" type="ORF">HZU75_05605</name>
</gene>
<feature type="domain" description="Lytic transglycosylase superhelical linker" evidence="5">
    <location>
        <begin position="409"/>
        <end position="461"/>
    </location>
</feature>
<dbReference type="GO" id="GO:0042597">
    <property type="term" value="C:periplasmic space"/>
    <property type="evidence" value="ECO:0007669"/>
    <property type="project" value="InterPro"/>
</dbReference>
<dbReference type="GO" id="GO:0008933">
    <property type="term" value="F:peptidoglycan lytic transglycosylase activity"/>
    <property type="evidence" value="ECO:0007669"/>
    <property type="project" value="InterPro"/>
</dbReference>
<dbReference type="InterPro" id="IPR000189">
    <property type="entry name" value="Transglyc_AS"/>
</dbReference>
<reference evidence="6 7" key="1">
    <citation type="journal article" date="2016" name="Int. J. Syst. Evol. Microbiol.">
        <title>Chitinibacter fontanus sp. nov., isolated from a spring.</title>
        <authorList>
            <person name="Sheu S.Y."/>
            <person name="Li Y.S."/>
            <person name="Young C.C."/>
            <person name="Chen W.M."/>
        </authorList>
    </citation>
    <scope>NUCLEOTIDE SEQUENCE [LARGE SCALE GENOMIC DNA]</scope>
    <source>
        <strain evidence="6 7">STM-7</strain>
    </source>
</reference>
<dbReference type="GO" id="GO:0016020">
    <property type="term" value="C:membrane"/>
    <property type="evidence" value="ECO:0007669"/>
    <property type="project" value="InterPro"/>
</dbReference>
<dbReference type="InterPro" id="IPR037061">
    <property type="entry name" value="Lytic_TGlycoase_superhlx_L_sf"/>
</dbReference>
<feature type="domain" description="Transglycosylase SLT" evidence="4">
    <location>
        <begin position="484"/>
        <end position="593"/>
    </location>
</feature>
<evidence type="ECO:0000259" key="5">
    <source>
        <dbReference type="Pfam" id="PF14718"/>
    </source>
</evidence>
<dbReference type="SUPFAM" id="SSF48435">
    <property type="entry name" value="Bacterial muramidases"/>
    <property type="match status" value="1"/>
</dbReference>
<keyword evidence="7" id="KW-1185">Reference proteome</keyword>
<dbReference type="Proteomes" id="UP000510822">
    <property type="component" value="Chromosome"/>
</dbReference>
<dbReference type="Gene3D" id="1.25.20.10">
    <property type="entry name" value="Bacterial muramidases"/>
    <property type="match status" value="1"/>
</dbReference>
<dbReference type="PANTHER" id="PTHR37423">
    <property type="entry name" value="SOLUBLE LYTIC MUREIN TRANSGLYCOSYLASE-RELATED"/>
    <property type="match status" value="1"/>
</dbReference>
<feature type="chain" id="PRO_5028798638" evidence="3">
    <location>
        <begin position="21"/>
        <end position="651"/>
    </location>
</feature>
<dbReference type="GO" id="GO:0004553">
    <property type="term" value="F:hydrolase activity, hydrolyzing O-glycosyl compounds"/>
    <property type="evidence" value="ECO:0007669"/>
    <property type="project" value="InterPro"/>
</dbReference>
<dbReference type="InterPro" id="IPR008939">
    <property type="entry name" value="Lytic_TGlycosylase_superhlx_U"/>
</dbReference>
<dbReference type="InterPro" id="IPR012289">
    <property type="entry name" value="Lytic_TGlycosylase_superhlx_L"/>
</dbReference>
<dbReference type="Gene3D" id="1.10.1240.20">
    <property type="entry name" value="Lytic transglycosylase, superhelical linker domain"/>
    <property type="match status" value="1"/>
</dbReference>
<dbReference type="PANTHER" id="PTHR37423:SF5">
    <property type="entry name" value="SOLUBLE LYTIC MUREIN TRANSGLYCOSYLASE"/>
    <property type="match status" value="1"/>
</dbReference>
<evidence type="ECO:0000256" key="3">
    <source>
        <dbReference type="SAM" id="SignalP"/>
    </source>
</evidence>
<sequence length="651" mass="73225">MLKKTVLLALSSLLVASAHARINLDSVREASRSRDLQTLATLSEQSVGEPLEMYPRYYYLITQINQTDENDANAFLARYSPSPMAERFLGDWLKELARRQNWSQYEALYSKLDSPNTEQICNKQQATINRGDYSQLGNHKQLWFSGKAQPQACNSYFDTLFRQGLLTADDAWMRIRLALANNQPDLARQLAVRVGSPEYLVPKAPVVIKQKKKNIVVQTANINTVNTAPERWVNDIELGTRAGRELWLFAIEKIGRTNPNQAARLITEQSQLSKEDLQFAWQQLGLTAARRLAPEASAWLEKGHLEDLSGEDRAWGIRSALRIGDWKTVEKRINALPANEQNDNAWRYWKGRALLAQNNGAAANAIWLSLSEQIDFYGLLAKEELGAILSAPQAPYKASIDDLKAVQGIPAIQRALELNAQGWRSEANREWNWAMKGLNDQQLLAAAELAARNRMYDRSIYSAMRPTNTQDFALRFPQPYRDSIEPAAKANGLDPAWVFGLIRQESRFIADIRSSAGATGLMQLMPATATWVAKKMGMSDFKMSDMSDPAINPQLGSYYLAYWYDRFGGNPVLATAGYNAGPGNAGKWRGERELEAAIYIETIPFTETRDYVKAVLTNATHYAHFFNNSPTQLMKRLPPVPGKNTQNEVVE</sequence>
<evidence type="ECO:0000259" key="4">
    <source>
        <dbReference type="Pfam" id="PF01464"/>
    </source>
</evidence>
<evidence type="ECO:0000256" key="2">
    <source>
        <dbReference type="ARBA" id="ARBA00022729"/>
    </source>
</evidence>
<dbReference type="GO" id="GO:0000270">
    <property type="term" value="P:peptidoglycan metabolic process"/>
    <property type="evidence" value="ECO:0007669"/>
    <property type="project" value="InterPro"/>
</dbReference>
<dbReference type="InterPro" id="IPR023346">
    <property type="entry name" value="Lysozyme-like_dom_sf"/>
</dbReference>
<comment type="similarity">
    <text evidence="1">Belongs to the transglycosylase Slt family.</text>
</comment>
<protein>
    <submittedName>
        <fullName evidence="6">Lytic transglycosylase domain-containing protein</fullName>
    </submittedName>
</protein>
<evidence type="ECO:0000313" key="6">
    <source>
        <dbReference type="EMBL" id="QLI81043.1"/>
    </source>
</evidence>
<organism evidence="6 7">
    <name type="scientific">Chitinibacter fontanus</name>
    <dbReference type="NCBI Taxonomy" id="1737446"/>
    <lineage>
        <taxon>Bacteria</taxon>
        <taxon>Pseudomonadati</taxon>
        <taxon>Pseudomonadota</taxon>
        <taxon>Betaproteobacteria</taxon>
        <taxon>Neisseriales</taxon>
        <taxon>Chitinibacteraceae</taxon>
        <taxon>Chitinibacter</taxon>
    </lineage>
</organism>
<dbReference type="EMBL" id="CP058952">
    <property type="protein sequence ID" value="QLI81043.1"/>
    <property type="molecule type" value="Genomic_DNA"/>
</dbReference>
<dbReference type="Pfam" id="PF01464">
    <property type="entry name" value="SLT"/>
    <property type="match status" value="1"/>
</dbReference>
<dbReference type="SUPFAM" id="SSF53955">
    <property type="entry name" value="Lysozyme-like"/>
    <property type="match status" value="1"/>
</dbReference>
<accession>A0A7D5Z4L7</accession>
<evidence type="ECO:0000256" key="1">
    <source>
        <dbReference type="ARBA" id="ARBA00007734"/>
    </source>
</evidence>
<proteinExistence type="inferred from homology"/>
<name>A0A7D5Z4L7_9NEIS</name>
<dbReference type="CDD" id="cd13401">
    <property type="entry name" value="Slt70-like"/>
    <property type="match status" value="1"/>
</dbReference>
<dbReference type="AlphaFoldDB" id="A0A7D5Z4L7"/>
<dbReference type="InterPro" id="IPR008258">
    <property type="entry name" value="Transglycosylase_SLT_dom_1"/>
</dbReference>
<dbReference type="Pfam" id="PF14718">
    <property type="entry name" value="SLT_L"/>
    <property type="match status" value="1"/>
</dbReference>
<feature type="signal peptide" evidence="3">
    <location>
        <begin position="1"/>
        <end position="20"/>
    </location>
</feature>
<dbReference type="RefSeq" id="WP_180308174.1">
    <property type="nucleotide sequence ID" value="NZ_CP058952.1"/>
</dbReference>
<dbReference type="PROSITE" id="PS00922">
    <property type="entry name" value="TRANSGLYCOSYLASE"/>
    <property type="match status" value="1"/>
</dbReference>
<dbReference type="KEGG" id="cfon:HZU75_05605"/>